<comment type="caution">
    <text evidence="2">The sequence shown here is derived from an EMBL/GenBank/DDBJ whole genome shotgun (WGS) entry which is preliminary data.</text>
</comment>
<evidence type="ECO:0000256" key="1">
    <source>
        <dbReference type="SAM" id="SignalP"/>
    </source>
</evidence>
<dbReference type="EMBL" id="JACXAE010000039">
    <property type="protein sequence ID" value="MBD2772430.1"/>
    <property type="molecule type" value="Genomic_DNA"/>
</dbReference>
<organism evidence="2 3">
    <name type="scientific">Iningainema tapete BLCC-T55</name>
    <dbReference type="NCBI Taxonomy" id="2748662"/>
    <lineage>
        <taxon>Bacteria</taxon>
        <taxon>Bacillati</taxon>
        <taxon>Cyanobacteriota</taxon>
        <taxon>Cyanophyceae</taxon>
        <taxon>Nostocales</taxon>
        <taxon>Scytonemataceae</taxon>
        <taxon>Iningainema tapete</taxon>
    </lineage>
</organism>
<proteinExistence type="predicted"/>
<evidence type="ECO:0000313" key="3">
    <source>
        <dbReference type="Proteomes" id="UP000629098"/>
    </source>
</evidence>
<accession>A0A8J6XBT0</accession>
<keyword evidence="3" id="KW-1185">Reference proteome</keyword>
<reference evidence="2" key="1">
    <citation type="submission" date="2020-09" db="EMBL/GenBank/DDBJ databases">
        <title>Iningainema tapete sp. nov. (Scytonemataceae, Cyanobacteria) from greenhouses in central Florida (USA) produces two types of nodularin with biosynthetic potential for microcystin-LR and anabaenopeptins.</title>
        <authorList>
            <person name="Berthold D.E."/>
            <person name="Lefler F.W."/>
            <person name="Huang I.-S."/>
            <person name="Abdulla H."/>
            <person name="Zimba P.V."/>
            <person name="Laughinghouse H.D. IV."/>
        </authorList>
    </citation>
    <scope>NUCLEOTIDE SEQUENCE</scope>
    <source>
        <strain evidence="2">BLCCT55</strain>
    </source>
</reference>
<name>A0A8J6XBT0_9CYAN</name>
<dbReference type="AlphaFoldDB" id="A0A8J6XBT0"/>
<sequence length="158" mass="18526">MYGGYLFTFCFLLFTLILITTQPALAQRVDINNVWQKVYQQIPDLPKENNYLSKETGKVAENNTLVSRLIRYHYYVKGRALNYRLDWKLTLADYLGANEIMYDYNYPGNDVLRKNPFEGDRTVISKLNRRQRDALVQALVNVFNPDNQPKPPDTQKLK</sequence>
<protein>
    <submittedName>
        <fullName evidence="2">Uncharacterized protein</fullName>
    </submittedName>
</protein>
<dbReference type="Proteomes" id="UP000629098">
    <property type="component" value="Unassembled WGS sequence"/>
</dbReference>
<feature type="chain" id="PRO_5035186387" evidence="1">
    <location>
        <begin position="27"/>
        <end position="158"/>
    </location>
</feature>
<evidence type="ECO:0000313" key="2">
    <source>
        <dbReference type="EMBL" id="MBD2772430.1"/>
    </source>
</evidence>
<keyword evidence="1" id="KW-0732">Signal</keyword>
<gene>
    <name evidence="2" type="ORF">ICL16_10160</name>
</gene>
<feature type="signal peptide" evidence="1">
    <location>
        <begin position="1"/>
        <end position="26"/>
    </location>
</feature>